<dbReference type="EMBL" id="BGPR01161812">
    <property type="protein sequence ID" value="GBL98669.1"/>
    <property type="molecule type" value="Genomic_DNA"/>
</dbReference>
<proteinExistence type="predicted"/>
<gene>
    <name evidence="1" type="ORF">AVEN_32892_1</name>
</gene>
<evidence type="ECO:0000313" key="1">
    <source>
        <dbReference type="EMBL" id="GBL98669.1"/>
    </source>
</evidence>
<reference evidence="1 2" key="1">
    <citation type="journal article" date="2019" name="Sci. Rep.">
        <title>Orb-weaving spider Araneus ventricosus genome elucidates the spidroin gene catalogue.</title>
        <authorList>
            <person name="Kono N."/>
            <person name="Nakamura H."/>
            <person name="Ohtoshi R."/>
            <person name="Moran D.A.P."/>
            <person name="Shinohara A."/>
            <person name="Yoshida Y."/>
            <person name="Fujiwara M."/>
            <person name="Mori M."/>
            <person name="Tomita M."/>
            <person name="Arakawa K."/>
        </authorList>
    </citation>
    <scope>NUCLEOTIDE SEQUENCE [LARGE SCALE GENOMIC DNA]</scope>
</reference>
<organism evidence="1 2">
    <name type="scientific">Araneus ventricosus</name>
    <name type="common">Orbweaver spider</name>
    <name type="synonym">Epeira ventricosa</name>
    <dbReference type="NCBI Taxonomy" id="182803"/>
    <lineage>
        <taxon>Eukaryota</taxon>
        <taxon>Metazoa</taxon>
        <taxon>Ecdysozoa</taxon>
        <taxon>Arthropoda</taxon>
        <taxon>Chelicerata</taxon>
        <taxon>Arachnida</taxon>
        <taxon>Araneae</taxon>
        <taxon>Araneomorphae</taxon>
        <taxon>Entelegynae</taxon>
        <taxon>Araneoidea</taxon>
        <taxon>Araneidae</taxon>
        <taxon>Araneus</taxon>
    </lineage>
</organism>
<keyword evidence="2" id="KW-1185">Reference proteome</keyword>
<name>A0A4Y2C3G1_ARAVE</name>
<comment type="caution">
    <text evidence="1">The sequence shown here is derived from an EMBL/GenBank/DDBJ whole genome shotgun (WGS) entry which is preliminary data.</text>
</comment>
<protein>
    <submittedName>
        <fullName evidence="1">Uncharacterized protein</fullName>
    </submittedName>
</protein>
<dbReference type="Proteomes" id="UP000499080">
    <property type="component" value="Unassembled WGS sequence"/>
</dbReference>
<dbReference type="AlphaFoldDB" id="A0A4Y2C3G1"/>
<accession>A0A4Y2C3G1</accession>
<evidence type="ECO:0000313" key="2">
    <source>
        <dbReference type="Proteomes" id="UP000499080"/>
    </source>
</evidence>
<sequence length="98" mass="11736">MTSLRSKPSHVMLRANEKRPHSLLCRIRKYAAVGWSGVLLLVRCRSLVRRRKETPLLQKVLKPPMFTFSYTKYTKIKYCNRQKIRTRDFDESPRFRPP</sequence>